<evidence type="ECO:0000313" key="3">
    <source>
        <dbReference type="Proteomes" id="UP000272706"/>
    </source>
</evidence>
<dbReference type="OrthoDB" id="8070718at2"/>
<organism evidence="2 3">
    <name type="scientific">Mesorhizobium waimense</name>
    <dbReference type="NCBI Taxonomy" id="1300307"/>
    <lineage>
        <taxon>Bacteria</taxon>
        <taxon>Pseudomonadati</taxon>
        <taxon>Pseudomonadota</taxon>
        <taxon>Alphaproteobacteria</taxon>
        <taxon>Hyphomicrobiales</taxon>
        <taxon>Phyllobacteriaceae</taxon>
        <taxon>Mesorhizobium</taxon>
    </lineage>
</organism>
<reference evidence="2 3" key="1">
    <citation type="submission" date="2018-09" db="EMBL/GenBank/DDBJ databases">
        <title>Mesorhizobium carmichaelinearum sp. nov. isolated from Carmichaelinea spp. root nodules in New Zealand.</title>
        <authorList>
            <person name="De Meyer S.E."/>
        </authorList>
    </citation>
    <scope>NUCLEOTIDE SEQUENCE [LARGE SCALE GENOMIC DNA]</scope>
    <source>
        <strain evidence="2 3">ICMP19557</strain>
    </source>
</reference>
<keyword evidence="3" id="KW-1185">Reference proteome</keyword>
<evidence type="ECO:0000256" key="1">
    <source>
        <dbReference type="SAM" id="MobiDB-lite"/>
    </source>
</evidence>
<accession>A0A3A5KS93</accession>
<gene>
    <name evidence="2" type="ORF">D3227_14995</name>
</gene>
<protein>
    <submittedName>
        <fullName evidence="2">Uncharacterized protein</fullName>
    </submittedName>
</protein>
<dbReference type="RefSeq" id="WP_147377603.1">
    <property type="nucleotide sequence ID" value="NZ_QZWZ01000010.1"/>
</dbReference>
<comment type="caution">
    <text evidence="2">The sequence shown here is derived from an EMBL/GenBank/DDBJ whole genome shotgun (WGS) entry which is preliminary data.</text>
</comment>
<feature type="compositionally biased region" description="Basic and acidic residues" evidence="1">
    <location>
        <begin position="253"/>
        <end position="265"/>
    </location>
</feature>
<dbReference type="Proteomes" id="UP000272706">
    <property type="component" value="Unassembled WGS sequence"/>
</dbReference>
<proteinExistence type="predicted"/>
<evidence type="ECO:0000313" key="2">
    <source>
        <dbReference type="EMBL" id="RJT39001.1"/>
    </source>
</evidence>
<sequence length="295" mass="32078">MQQKLVAQRELAAAEAELDLMQRAARDASAQARAATDTAAEQGQALEEQRRRAEALTLDLEAEHHVIDDFKAKAILADEARHSMEVSLAEANRALDEERHKVELSEHELTAVRQTSDANKMSADLAAVERANAVRDRQVAEAALRQADDTLELERARGDSTARDLVSARRDLDSARRERDAATQVSVELSAALDQERERATGLARSLSAAREAIDIVKDELRTAAVVRTPKARTPAGGLASTSSGAQPARKPRLPEKQKVKDRKSPQPVLPAIIALPAALLPTRPPNKLDLASED</sequence>
<feature type="region of interest" description="Disordered" evidence="1">
    <location>
        <begin position="228"/>
        <end position="269"/>
    </location>
</feature>
<feature type="region of interest" description="Disordered" evidence="1">
    <location>
        <begin position="29"/>
        <end position="50"/>
    </location>
</feature>
<feature type="compositionally biased region" description="Low complexity" evidence="1">
    <location>
        <begin position="29"/>
        <end position="40"/>
    </location>
</feature>
<dbReference type="AlphaFoldDB" id="A0A3A5KS93"/>
<name>A0A3A5KS93_9HYPH</name>
<dbReference type="EMBL" id="QZWZ01000010">
    <property type="protein sequence ID" value="RJT39001.1"/>
    <property type="molecule type" value="Genomic_DNA"/>
</dbReference>